<dbReference type="InterPro" id="IPR019186">
    <property type="entry name" value="Nucleolar_protein_12"/>
</dbReference>
<protein>
    <recommendedName>
        <fullName evidence="8">Ribosomal RNA-processing protein 17</fullName>
    </recommendedName>
</protein>
<evidence type="ECO:0000256" key="2">
    <source>
        <dbReference type="ARBA" id="ARBA00007175"/>
    </source>
</evidence>
<accession>K0S5F4</accession>
<keyword evidence="3" id="KW-0175">Coiled coil</keyword>
<dbReference type="PANTHER" id="PTHR14577:SF0">
    <property type="entry name" value="NUCLEOLAR PROTEIN 12"/>
    <property type="match status" value="1"/>
</dbReference>
<comment type="subcellular location">
    <subcellularLocation>
        <location evidence="1">Nucleus</location>
        <location evidence="1">Nucleolus</location>
    </subcellularLocation>
</comment>
<keyword evidence="7" id="KW-1185">Reference proteome</keyword>
<evidence type="ECO:0000256" key="4">
    <source>
        <dbReference type="ARBA" id="ARBA00023242"/>
    </source>
</evidence>
<dbReference type="EMBL" id="AGNL01032357">
    <property type="protein sequence ID" value="EJK56126.1"/>
    <property type="molecule type" value="Genomic_DNA"/>
</dbReference>
<evidence type="ECO:0000256" key="5">
    <source>
        <dbReference type="SAM" id="MobiDB-lite"/>
    </source>
</evidence>
<evidence type="ECO:0000256" key="3">
    <source>
        <dbReference type="ARBA" id="ARBA00023054"/>
    </source>
</evidence>
<feature type="compositionally biased region" description="Acidic residues" evidence="5">
    <location>
        <begin position="105"/>
        <end position="114"/>
    </location>
</feature>
<organism evidence="6 7">
    <name type="scientific">Thalassiosira oceanica</name>
    <name type="common">Marine diatom</name>
    <dbReference type="NCBI Taxonomy" id="159749"/>
    <lineage>
        <taxon>Eukaryota</taxon>
        <taxon>Sar</taxon>
        <taxon>Stramenopiles</taxon>
        <taxon>Ochrophyta</taxon>
        <taxon>Bacillariophyta</taxon>
        <taxon>Coscinodiscophyceae</taxon>
        <taxon>Thalassiosirophycidae</taxon>
        <taxon>Thalassiosirales</taxon>
        <taxon>Thalassiosiraceae</taxon>
        <taxon>Thalassiosira</taxon>
    </lineage>
</organism>
<dbReference type="OMA" id="GLDMEAY"/>
<feature type="compositionally biased region" description="Basic residues" evidence="5">
    <location>
        <begin position="230"/>
        <end position="241"/>
    </location>
</feature>
<dbReference type="PANTHER" id="PTHR14577">
    <property type="entry name" value="NUCLEOLAR PROTEIN 12"/>
    <property type="match status" value="1"/>
</dbReference>
<dbReference type="GO" id="GO:0005730">
    <property type="term" value="C:nucleolus"/>
    <property type="evidence" value="ECO:0007669"/>
    <property type="project" value="UniProtKB-SubCell"/>
</dbReference>
<dbReference type="Proteomes" id="UP000266841">
    <property type="component" value="Unassembled WGS sequence"/>
</dbReference>
<dbReference type="GO" id="GO:0019843">
    <property type="term" value="F:rRNA binding"/>
    <property type="evidence" value="ECO:0007669"/>
    <property type="project" value="TreeGrafter"/>
</dbReference>
<comment type="similarity">
    <text evidence="2">Belongs to the RRP17 family.</text>
</comment>
<dbReference type="eggNOG" id="ENOG502S01A">
    <property type="taxonomic scope" value="Eukaryota"/>
</dbReference>
<proteinExistence type="inferred from homology"/>
<dbReference type="AlphaFoldDB" id="K0S5F4"/>
<reference evidence="6 7" key="1">
    <citation type="journal article" date="2012" name="Genome Biol.">
        <title>Genome and low-iron response of an oceanic diatom adapted to chronic iron limitation.</title>
        <authorList>
            <person name="Lommer M."/>
            <person name="Specht M."/>
            <person name="Roy A.S."/>
            <person name="Kraemer L."/>
            <person name="Andreson R."/>
            <person name="Gutowska M.A."/>
            <person name="Wolf J."/>
            <person name="Bergner S.V."/>
            <person name="Schilhabel M.B."/>
            <person name="Klostermeier U.C."/>
            <person name="Beiko R.G."/>
            <person name="Rosenstiel P."/>
            <person name="Hippler M."/>
            <person name="Laroche J."/>
        </authorList>
    </citation>
    <scope>NUCLEOTIDE SEQUENCE [LARGE SCALE GENOMIC DNA]</scope>
    <source>
        <strain evidence="6 7">CCMP1005</strain>
    </source>
</reference>
<feature type="compositionally biased region" description="Basic and acidic residues" evidence="5">
    <location>
        <begin position="159"/>
        <end position="180"/>
    </location>
</feature>
<evidence type="ECO:0000313" key="7">
    <source>
        <dbReference type="Proteomes" id="UP000266841"/>
    </source>
</evidence>
<name>K0S5F4_THAOC</name>
<dbReference type="Pfam" id="PF09805">
    <property type="entry name" value="Nop25"/>
    <property type="match status" value="1"/>
</dbReference>
<evidence type="ECO:0000313" key="6">
    <source>
        <dbReference type="EMBL" id="EJK56126.1"/>
    </source>
</evidence>
<feature type="compositionally biased region" description="Basic and acidic residues" evidence="5">
    <location>
        <begin position="67"/>
        <end position="104"/>
    </location>
</feature>
<comment type="caution">
    <text evidence="6">The sequence shown here is derived from an EMBL/GenBank/DDBJ whole genome shotgun (WGS) entry which is preliminary data.</text>
</comment>
<sequence>MGKTTNDAGSRGSGGRGKRPHSSKAKTSFPRHRKVEISFNPEDRRGYLTGLSARKKERRAFGLAMQKVKDRQAKIEERKEQRQAQLEKIEDIERNKKALRRGQDGEVEAGSDAESESKLGQDIERESHTFQDDQTRSQFGGLVSVTTTYGMPEDDDSVTDDRHDFYSRETHDSNHVDEAQKQAGNVNSYIAKVKGSMGSRKKHQKSGGRKGTHGASTMKGMGNANEMKMAKKTLAKYKAKRGKNDRETGGKGKRRKGRR</sequence>
<feature type="compositionally biased region" description="Basic and acidic residues" evidence="5">
    <location>
        <begin position="115"/>
        <end position="135"/>
    </location>
</feature>
<gene>
    <name evidence="6" type="ORF">THAOC_24044</name>
</gene>
<dbReference type="OrthoDB" id="551633at2759"/>
<feature type="compositionally biased region" description="Basic residues" evidence="5">
    <location>
        <begin position="199"/>
        <end position="212"/>
    </location>
</feature>
<keyword evidence="4" id="KW-0539">Nucleus</keyword>
<evidence type="ECO:0000256" key="1">
    <source>
        <dbReference type="ARBA" id="ARBA00004604"/>
    </source>
</evidence>
<feature type="compositionally biased region" description="Basic residues" evidence="5">
    <location>
        <begin position="16"/>
        <end position="34"/>
    </location>
</feature>
<feature type="region of interest" description="Disordered" evidence="5">
    <location>
        <begin position="1"/>
        <end position="259"/>
    </location>
</feature>
<evidence type="ECO:0008006" key="8">
    <source>
        <dbReference type="Google" id="ProtNLM"/>
    </source>
</evidence>